<comment type="function">
    <text evidence="10">Component of the cytosolic iron-sulfur (Fe-S) protein assembly (CIA) machinery. Required for the maturation of extramitochondrial Fe-S proteins. Part of an electron transfer chain functioning in an early step of cytosolic Fe-S biogenesis, facilitating the de novo assembly of a [4Fe-4S] cluster on the cytosolic Fe-S scaffold complex. Electrons are transferred from NADPH via a FAD- and FMN-containing diflavin oxidoreductase. Together with the diflavin oxidoreductase, also required for the assembly of the diferric tyrosyl radical cofactor of ribonucleotide reductase (RNR), probably by providing electrons for reduction during radical cofactor maturation in the catalytic small subunit.</text>
</comment>
<dbReference type="GO" id="GO:0005758">
    <property type="term" value="C:mitochondrial intermembrane space"/>
    <property type="evidence" value="ECO:0007669"/>
    <property type="project" value="UniProtKB-SubCell"/>
</dbReference>
<proteinExistence type="inferred from homology"/>
<reference evidence="13" key="3">
    <citation type="submission" date="2016-03" db="UniProtKB">
        <authorList>
            <consortium name="EnsemblProtists"/>
        </authorList>
    </citation>
    <scope>IDENTIFICATION</scope>
</reference>
<protein>
    <recommendedName>
        <fullName evidence="10">Anamorsin homolog</fullName>
    </recommendedName>
    <alternativeName>
        <fullName evidence="10">Fe-S cluster assembly protein DRE2 homolog</fullName>
    </alternativeName>
</protein>
<evidence type="ECO:0000256" key="5">
    <source>
        <dbReference type="ARBA" id="ARBA00022714"/>
    </source>
</evidence>
<feature type="binding site" evidence="10">
    <location>
        <position position="181"/>
    </location>
    <ligand>
        <name>[2Fe-2S] cluster</name>
        <dbReference type="ChEBI" id="CHEBI:190135"/>
    </ligand>
</feature>
<comment type="domain">
    <text evidence="10">The twin Cx2C motifs are involved in the recognition by the mitochondrial MIA40-ERV1 disulfide relay system. The formation of 2 disulfide bonds in the Cx2C motifs through dithiol/disulfide exchange reactions effectively traps the protein in the mitochondrial intermembrane space.</text>
</comment>
<keyword evidence="8 10" id="KW-0411">Iron-sulfur</keyword>
<dbReference type="Gene3D" id="3.40.50.150">
    <property type="entry name" value="Vaccinia Virus protein VP39"/>
    <property type="match status" value="1"/>
</dbReference>
<feature type="binding site" evidence="10">
    <location>
        <position position="228"/>
    </location>
    <ligand>
        <name>[4Fe-4S] cluster</name>
        <dbReference type="ChEBI" id="CHEBI:49883"/>
    </ligand>
</feature>
<dbReference type="GeneID" id="17306498"/>
<keyword evidence="7 10" id="KW-0408">Iron</keyword>
<keyword evidence="5 10" id="KW-0001">2Fe-2S</keyword>
<dbReference type="eggNOG" id="KOG4020">
    <property type="taxonomic scope" value="Eukaryota"/>
</dbReference>
<dbReference type="InterPro" id="IPR046408">
    <property type="entry name" value="CIAPIN1"/>
</dbReference>
<reference evidence="14" key="2">
    <citation type="submission" date="2012-11" db="EMBL/GenBank/DDBJ databases">
        <authorList>
            <person name="Kuo A."/>
            <person name="Curtis B.A."/>
            <person name="Tanifuji G."/>
            <person name="Burki F."/>
            <person name="Gruber A."/>
            <person name="Irimia M."/>
            <person name="Maruyama S."/>
            <person name="Arias M.C."/>
            <person name="Ball S.G."/>
            <person name="Gile G.H."/>
            <person name="Hirakawa Y."/>
            <person name="Hopkins J.F."/>
            <person name="Rensing S.A."/>
            <person name="Schmutz J."/>
            <person name="Symeonidi A."/>
            <person name="Elias M."/>
            <person name="Eveleigh R.J."/>
            <person name="Herman E.K."/>
            <person name="Klute M.J."/>
            <person name="Nakayama T."/>
            <person name="Obornik M."/>
            <person name="Reyes-Prieto A."/>
            <person name="Armbrust E.V."/>
            <person name="Aves S.J."/>
            <person name="Beiko R.G."/>
            <person name="Coutinho P."/>
            <person name="Dacks J.B."/>
            <person name="Durnford D.G."/>
            <person name="Fast N.M."/>
            <person name="Green B.R."/>
            <person name="Grisdale C."/>
            <person name="Hempe F."/>
            <person name="Henrissat B."/>
            <person name="Hoppner M.P."/>
            <person name="Ishida K.-I."/>
            <person name="Kim E."/>
            <person name="Koreny L."/>
            <person name="Kroth P.G."/>
            <person name="Liu Y."/>
            <person name="Malik S.-B."/>
            <person name="Maier U.G."/>
            <person name="McRose D."/>
            <person name="Mock T."/>
            <person name="Neilson J.A."/>
            <person name="Onodera N.T."/>
            <person name="Poole A.M."/>
            <person name="Pritham E.J."/>
            <person name="Richards T.A."/>
            <person name="Rocap G."/>
            <person name="Roy S.W."/>
            <person name="Sarai C."/>
            <person name="Schaack S."/>
            <person name="Shirato S."/>
            <person name="Slamovits C.H."/>
            <person name="Spencer D.F."/>
            <person name="Suzuki S."/>
            <person name="Worden A.Z."/>
            <person name="Zauner S."/>
            <person name="Barry K."/>
            <person name="Bell C."/>
            <person name="Bharti A.K."/>
            <person name="Crow J.A."/>
            <person name="Grimwood J."/>
            <person name="Kramer R."/>
            <person name="Lindquist E."/>
            <person name="Lucas S."/>
            <person name="Salamov A."/>
            <person name="McFadden G.I."/>
            <person name="Lane C.E."/>
            <person name="Keeling P.J."/>
            <person name="Gray M.W."/>
            <person name="Grigoriev I.V."/>
            <person name="Archibald J.M."/>
        </authorList>
    </citation>
    <scope>NUCLEOTIDE SEQUENCE</scope>
    <source>
        <strain evidence="14">CCMP2712</strain>
    </source>
</reference>
<dbReference type="InterPro" id="IPR007785">
    <property type="entry name" value="Anamorsin"/>
</dbReference>
<evidence type="ECO:0000313" key="14">
    <source>
        <dbReference type="Proteomes" id="UP000011087"/>
    </source>
</evidence>
<feature type="binding site" evidence="10">
    <location>
        <position position="195"/>
    </location>
    <ligand>
        <name>[2Fe-2S] cluster</name>
        <dbReference type="ChEBI" id="CHEBI:190135"/>
    </ligand>
</feature>
<dbReference type="InterPro" id="IPR029063">
    <property type="entry name" value="SAM-dependent_MTases_sf"/>
</dbReference>
<dbReference type="EMBL" id="JH992980">
    <property type="protein sequence ID" value="EKX49849.1"/>
    <property type="molecule type" value="Genomic_DNA"/>
</dbReference>
<keyword evidence="9 10" id="KW-0496">Mitochondrion</keyword>
<dbReference type="RefSeq" id="XP_005836829.1">
    <property type="nucleotide sequence ID" value="XM_005836772.1"/>
</dbReference>
<evidence type="ECO:0000256" key="10">
    <source>
        <dbReference type="HAMAP-Rule" id="MF_03115"/>
    </source>
</evidence>
<evidence type="ECO:0000259" key="11">
    <source>
        <dbReference type="Pfam" id="PF05093"/>
    </source>
</evidence>
<comment type="cofactor">
    <cofactor evidence="10">
        <name>[2Fe-2S] cluster</name>
        <dbReference type="ChEBI" id="CHEBI:190135"/>
    </cofactor>
</comment>
<dbReference type="OrthoDB" id="311633at2759"/>
<keyword evidence="4 10" id="KW-0963">Cytoplasm</keyword>
<feature type="binding site" evidence="10">
    <location>
        <position position="239"/>
    </location>
    <ligand>
        <name>[4Fe-4S] cluster</name>
        <dbReference type="ChEBI" id="CHEBI:49883"/>
    </ligand>
</feature>
<evidence type="ECO:0000256" key="7">
    <source>
        <dbReference type="ARBA" id="ARBA00023004"/>
    </source>
</evidence>
<organism evidence="12">
    <name type="scientific">Guillardia theta (strain CCMP2712)</name>
    <name type="common">Cryptophyte</name>
    <dbReference type="NCBI Taxonomy" id="905079"/>
    <lineage>
        <taxon>Eukaryota</taxon>
        <taxon>Cryptophyceae</taxon>
        <taxon>Pyrenomonadales</taxon>
        <taxon>Geminigeraceae</taxon>
        <taxon>Guillardia</taxon>
    </lineage>
</organism>
<evidence type="ECO:0000256" key="1">
    <source>
        <dbReference type="ARBA" id="ARBA00001966"/>
    </source>
</evidence>
<comment type="domain">
    <text evidence="10">The C-terminal domain binds 2 Fe-S clusters but is otherwise mostly in an intrinsically disordered conformation.</text>
</comment>
<feature type="short sequence motif" description="Cx2C motif 2" evidence="10">
    <location>
        <begin position="239"/>
        <end position="242"/>
    </location>
</feature>
<evidence type="ECO:0000256" key="2">
    <source>
        <dbReference type="ARBA" id="ARBA00008169"/>
    </source>
</evidence>
<evidence type="ECO:0000256" key="9">
    <source>
        <dbReference type="ARBA" id="ARBA00023128"/>
    </source>
</evidence>
<name>L1JNK9_GUITC</name>
<feature type="binding site" evidence="10">
    <location>
        <position position="231"/>
    </location>
    <ligand>
        <name>[4Fe-4S] cluster</name>
        <dbReference type="ChEBI" id="CHEBI:49883"/>
    </ligand>
</feature>
<evidence type="ECO:0000313" key="13">
    <source>
        <dbReference type="EnsemblProtists" id="EKX49849"/>
    </source>
</evidence>
<dbReference type="KEGG" id="gtt:GUITHDRAFT_85491"/>
<keyword evidence="3 10" id="KW-0004">4Fe-4S</keyword>
<dbReference type="PANTHER" id="PTHR13273">
    <property type="entry name" value="ANAMORSIN"/>
    <property type="match status" value="1"/>
</dbReference>
<dbReference type="GO" id="GO:0046872">
    <property type="term" value="F:metal ion binding"/>
    <property type="evidence" value="ECO:0007669"/>
    <property type="project" value="UniProtKB-KW"/>
</dbReference>
<dbReference type="PANTHER" id="PTHR13273:SF14">
    <property type="entry name" value="ANAMORSIN"/>
    <property type="match status" value="1"/>
</dbReference>
<evidence type="ECO:0000256" key="3">
    <source>
        <dbReference type="ARBA" id="ARBA00022485"/>
    </source>
</evidence>
<feature type="domain" description="Anamorsin C-terminal" evidence="11">
    <location>
        <begin position="180"/>
        <end position="258"/>
    </location>
</feature>
<dbReference type="AlphaFoldDB" id="L1JNK9"/>
<feature type="region of interest" description="Fe-S binding site B" evidence="10">
    <location>
        <begin position="228"/>
        <end position="242"/>
    </location>
</feature>
<comment type="caution">
    <text evidence="10">Lacks conserved residue(s) required for the propagation of feature annotation.</text>
</comment>
<dbReference type="STRING" id="905079.L1JNK9"/>
<dbReference type="Pfam" id="PF05093">
    <property type="entry name" value="CIAPIN1"/>
    <property type="match status" value="1"/>
</dbReference>
<reference evidence="12 14" key="1">
    <citation type="journal article" date="2012" name="Nature">
        <title>Algal genomes reveal evolutionary mosaicism and the fate of nucleomorphs.</title>
        <authorList>
            <consortium name="DOE Joint Genome Institute"/>
            <person name="Curtis B.A."/>
            <person name="Tanifuji G."/>
            <person name="Burki F."/>
            <person name="Gruber A."/>
            <person name="Irimia M."/>
            <person name="Maruyama S."/>
            <person name="Arias M.C."/>
            <person name="Ball S.G."/>
            <person name="Gile G.H."/>
            <person name="Hirakawa Y."/>
            <person name="Hopkins J.F."/>
            <person name="Kuo A."/>
            <person name="Rensing S.A."/>
            <person name="Schmutz J."/>
            <person name="Symeonidi A."/>
            <person name="Elias M."/>
            <person name="Eveleigh R.J."/>
            <person name="Herman E.K."/>
            <person name="Klute M.J."/>
            <person name="Nakayama T."/>
            <person name="Obornik M."/>
            <person name="Reyes-Prieto A."/>
            <person name="Armbrust E.V."/>
            <person name="Aves S.J."/>
            <person name="Beiko R.G."/>
            <person name="Coutinho P."/>
            <person name="Dacks J.B."/>
            <person name="Durnford D.G."/>
            <person name="Fast N.M."/>
            <person name="Green B.R."/>
            <person name="Grisdale C.J."/>
            <person name="Hempel F."/>
            <person name="Henrissat B."/>
            <person name="Hoppner M.P."/>
            <person name="Ishida K."/>
            <person name="Kim E."/>
            <person name="Koreny L."/>
            <person name="Kroth P.G."/>
            <person name="Liu Y."/>
            <person name="Malik S.B."/>
            <person name="Maier U.G."/>
            <person name="McRose D."/>
            <person name="Mock T."/>
            <person name="Neilson J.A."/>
            <person name="Onodera N.T."/>
            <person name="Poole A.M."/>
            <person name="Pritham E.J."/>
            <person name="Richards T.A."/>
            <person name="Rocap G."/>
            <person name="Roy S.W."/>
            <person name="Sarai C."/>
            <person name="Schaack S."/>
            <person name="Shirato S."/>
            <person name="Slamovits C.H."/>
            <person name="Spencer D.F."/>
            <person name="Suzuki S."/>
            <person name="Worden A.Z."/>
            <person name="Zauner S."/>
            <person name="Barry K."/>
            <person name="Bell C."/>
            <person name="Bharti A.K."/>
            <person name="Crow J.A."/>
            <person name="Grimwood J."/>
            <person name="Kramer R."/>
            <person name="Lindquist E."/>
            <person name="Lucas S."/>
            <person name="Salamov A."/>
            <person name="McFadden G.I."/>
            <person name="Lane C.E."/>
            <person name="Keeling P.J."/>
            <person name="Gray M.W."/>
            <person name="Grigoriev I.V."/>
            <person name="Archibald J.M."/>
        </authorList>
    </citation>
    <scope>NUCLEOTIDE SEQUENCE</scope>
    <source>
        <strain evidence="12 14">CCMP2712</strain>
    </source>
</reference>
<feature type="binding site" evidence="10">
    <location>
        <position position="242"/>
    </location>
    <ligand>
        <name>[4Fe-4S] cluster</name>
        <dbReference type="ChEBI" id="CHEBI:49883"/>
    </ligand>
</feature>
<comment type="cofactor">
    <cofactor evidence="1 10">
        <name>[4Fe-4S] cluster</name>
        <dbReference type="ChEBI" id="CHEBI:49883"/>
    </cofactor>
</comment>
<dbReference type="EnsemblProtists" id="EKX49849">
    <property type="protein sequence ID" value="EKX49849"/>
    <property type="gene ID" value="GUITHDRAFT_85491"/>
</dbReference>
<comment type="domain">
    <text evidence="10">The N-terminal domain has structural similarity with S-adenosyl-L-methionine-dependent methyltransferases, but does not bind S-adenosyl-L-methionine. It is required for correct assembly of the 2 Fe-S clusters.</text>
</comment>
<evidence type="ECO:0000313" key="12">
    <source>
        <dbReference type="EMBL" id="EKX49849.1"/>
    </source>
</evidence>
<dbReference type="HAMAP" id="MF_03115">
    <property type="entry name" value="Anamorsin"/>
    <property type="match status" value="1"/>
</dbReference>
<sequence>MLATLVACAPPAAFGRISAMLGTSVDLVLVPAQALTQNFTIQASSEWADRVYVELPDLNFALHSSVMGELFRVLKKGGSVCIRHRKADDSKNAWPSNLIFAGFVDTTENDGDGVMVETSAIKPPWEVGSAVPLSIKRSKQEAQETKKVWKVSADEDDEIMDEDSLLSEKDLKAAPKPASDCELSGGRKACKNCTCGRAEMEENGGKAAAAAPTSACGNRLGCDFENCCAQCYLGDAFRCASCPYKGLPPFKPGERVTVSTD</sequence>
<dbReference type="GO" id="GO:0009055">
    <property type="term" value="F:electron transfer activity"/>
    <property type="evidence" value="ECO:0007669"/>
    <property type="project" value="UniProtKB-UniRule"/>
</dbReference>
<gene>
    <name evidence="12" type="ORF">GUITHDRAFT_85491</name>
</gene>
<comment type="subunit">
    <text evidence="10">Monomer.</text>
</comment>
<keyword evidence="6 10" id="KW-0479">Metal-binding</keyword>
<evidence type="ECO:0000256" key="4">
    <source>
        <dbReference type="ARBA" id="ARBA00022490"/>
    </source>
</evidence>
<dbReference type="Proteomes" id="UP000011087">
    <property type="component" value="Unassembled WGS sequence"/>
</dbReference>
<keyword evidence="14" id="KW-1185">Reference proteome</keyword>
<dbReference type="PaxDb" id="55529-EKX49849"/>
<feature type="short sequence motif" description="Cx2C motif 1" evidence="10">
    <location>
        <begin position="228"/>
        <end position="231"/>
    </location>
</feature>
<accession>L1JNK9</accession>
<dbReference type="GO" id="GO:0051539">
    <property type="term" value="F:4 iron, 4 sulfur cluster binding"/>
    <property type="evidence" value="ECO:0007669"/>
    <property type="project" value="UniProtKB-KW"/>
</dbReference>
<dbReference type="OMA" id="GCGNCYK"/>
<dbReference type="GO" id="GO:0051537">
    <property type="term" value="F:2 iron, 2 sulfur cluster binding"/>
    <property type="evidence" value="ECO:0007669"/>
    <property type="project" value="UniProtKB-UniRule"/>
</dbReference>
<dbReference type="GO" id="GO:0016226">
    <property type="term" value="P:iron-sulfur cluster assembly"/>
    <property type="evidence" value="ECO:0007669"/>
    <property type="project" value="UniProtKB-UniRule"/>
</dbReference>
<comment type="subcellular location">
    <subcellularLocation>
        <location evidence="10">Cytoplasm</location>
    </subcellularLocation>
    <subcellularLocation>
        <location evidence="10">Mitochondrion intermembrane space</location>
    </subcellularLocation>
</comment>
<evidence type="ECO:0000256" key="8">
    <source>
        <dbReference type="ARBA" id="ARBA00023014"/>
    </source>
</evidence>
<evidence type="ECO:0000256" key="6">
    <source>
        <dbReference type="ARBA" id="ARBA00022723"/>
    </source>
</evidence>
<feature type="binding site" evidence="10">
    <location>
        <position position="190"/>
    </location>
    <ligand>
        <name>[2Fe-2S] cluster</name>
        <dbReference type="ChEBI" id="CHEBI:190135"/>
    </ligand>
</feature>
<comment type="similarity">
    <text evidence="2 10">Belongs to the anamorsin family.</text>
</comment>
<dbReference type="HOGENOM" id="CLU_064393_0_0_1"/>
<feature type="binding site" evidence="10">
    <location>
        <position position="193"/>
    </location>
    <ligand>
        <name>[2Fe-2S] cluster</name>
        <dbReference type="ChEBI" id="CHEBI:190135"/>
    </ligand>
</feature>